<keyword evidence="3" id="KW-1185">Reference proteome</keyword>
<dbReference type="EMBL" id="LBIC01000003">
    <property type="protein sequence ID" value="KKW92607.1"/>
    <property type="molecule type" value="Genomic_DNA"/>
</dbReference>
<dbReference type="SMART" id="SM00849">
    <property type="entry name" value="Lactamase_B"/>
    <property type="match status" value="1"/>
</dbReference>
<dbReference type="InterPro" id="IPR001279">
    <property type="entry name" value="Metallo-B-lactamas"/>
</dbReference>
<dbReference type="Proteomes" id="UP000033874">
    <property type="component" value="Unassembled WGS sequence"/>
</dbReference>
<name>A0A0M3AQW6_9SPHN</name>
<evidence type="ECO:0000259" key="1">
    <source>
        <dbReference type="SMART" id="SM00849"/>
    </source>
</evidence>
<protein>
    <submittedName>
        <fullName evidence="2">Beta-lactamase</fullName>
    </submittedName>
</protein>
<dbReference type="STRING" id="56193.YP76_06615"/>
<comment type="caution">
    <text evidence="2">The sequence shown here is derived from an EMBL/GenBank/DDBJ whole genome shotgun (WGS) entry which is preliminary data.</text>
</comment>
<dbReference type="Gene3D" id="3.60.15.10">
    <property type="entry name" value="Ribonuclease Z/Hydroxyacylglutathione hydrolase-like"/>
    <property type="match status" value="1"/>
</dbReference>
<sequence length="266" mass="29198">MSLKVTILGSGTSSGVPRIGNDWGACDPAEPKNRRTRVSILVESPTTRLLIDTSPDMRAQLLAADVIAIDAILWTHDHADHSHGLDDVRQLYHHRGAPVPGYARAETLKLLRERFGYAFEGRHGYHPTIEPHVLPDGLRIGDIDIACADQPHGEIFSTGFRFTYGGRSVGYATDFHDMTPQMMALYDGLDIWVVDALRERPHPTHAHLALTLDAVEALRPGRAILTHMDQSMDYATLCRTLPAGVEPGYDGMVMDLDTQASGGEQG</sequence>
<dbReference type="RefSeq" id="WP_046762823.1">
    <property type="nucleotide sequence ID" value="NZ_LBIC01000003.1"/>
</dbReference>
<dbReference type="PANTHER" id="PTHR42663:SF6">
    <property type="entry name" value="HYDROLASE C777.06C-RELATED"/>
    <property type="match status" value="1"/>
</dbReference>
<accession>A0A0M3AQW6</accession>
<dbReference type="AlphaFoldDB" id="A0A0M3AQW6"/>
<dbReference type="Pfam" id="PF12706">
    <property type="entry name" value="Lactamase_B_2"/>
    <property type="match status" value="1"/>
</dbReference>
<proteinExistence type="predicted"/>
<dbReference type="PATRIC" id="fig|56193.3.peg.1365"/>
<gene>
    <name evidence="2" type="ORF">YP76_06615</name>
</gene>
<evidence type="ECO:0000313" key="2">
    <source>
        <dbReference type="EMBL" id="KKW92607.1"/>
    </source>
</evidence>
<dbReference type="PANTHER" id="PTHR42663">
    <property type="entry name" value="HYDROLASE C777.06C-RELATED-RELATED"/>
    <property type="match status" value="1"/>
</dbReference>
<dbReference type="CDD" id="cd16279">
    <property type="entry name" value="metallo-hydrolase-like_MBL-fold"/>
    <property type="match status" value="1"/>
</dbReference>
<dbReference type="SUPFAM" id="SSF56281">
    <property type="entry name" value="Metallo-hydrolase/oxidoreductase"/>
    <property type="match status" value="1"/>
</dbReference>
<organism evidence="2 3">
    <name type="scientific">Sphingobium chungbukense</name>
    <dbReference type="NCBI Taxonomy" id="56193"/>
    <lineage>
        <taxon>Bacteria</taxon>
        <taxon>Pseudomonadati</taxon>
        <taxon>Pseudomonadota</taxon>
        <taxon>Alphaproteobacteria</taxon>
        <taxon>Sphingomonadales</taxon>
        <taxon>Sphingomonadaceae</taxon>
        <taxon>Sphingobium</taxon>
    </lineage>
</organism>
<evidence type="ECO:0000313" key="3">
    <source>
        <dbReference type="Proteomes" id="UP000033874"/>
    </source>
</evidence>
<feature type="domain" description="Metallo-beta-lactamase" evidence="1">
    <location>
        <begin position="36"/>
        <end position="227"/>
    </location>
</feature>
<reference evidence="2 3" key="1">
    <citation type="submission" date="2015-04" db="EMBL/GenBank/DDBJ databases">
        <title>Genome sequence of aromatic hydrocarbons-degrading Sphingobium chungbukense DJ77.</title>
        <authorList>
            <person name="Kim Y.-C."/>
            <person name="Chae J.-C."/>
        </authorList>
    </citation>
    <scope>NUCLEOTIDE SEQUENCE [LARGE SCALE GENOMIC DNA]</scope>
    <source>
        <strain evidence="2 3">DJ77</strain>
    </source>
</reference>
<dbReference type="InterPro" id="IPR036866">
    <property type="entry name" value="RibonucZ/Hydroxyglut_hydro"/>
</dbReference>